<sequence length="146" mass="16646">MHDLSRCCRWEEDSAAHHIDELRLACELCTLQSAFHSRCSRRKLKRRKVGLRARACFFFFPLRIHVLLRYLFPSFRLDSDTSLAHDKCSLNMLRARFSTRHILETTGCSAGARLECRSSAAHPASSFVFLGCCLTQGYQPPGLLLA</sequence>
<evidence type="ECO:0000313" key="2">
    <source>
        <dbReference type="EMBL" id="TQV91661.1"/>
    </source>
</evidence>
<dbReference type="EMBL" id="SPUK01000018">
    <property type="protein sequence ID" value="TQV91661.1"/>
    <property type="molecule type" value="Genomic_DNA"/>
</dbReference>
<keyword evidence="1" id="KW-0812">Transmembrane</keyword>
<protein>
    <submittedName>
        <fullName evidence="2">Uncharacterized protein</fullName>
    </submittedName>
</protein>
<accession>A0A545UQC0</accession>
<dbReference type="AlphaFoldDB" id="A0A545UQC0"/>
<keyword evidence="1" id="KW-0472">Membrane</keyword>
<evidence type="ECO:0000256" key="1">
    <source>
        <dbReference type="SAM" id="Phobius"/>
    </source>
</evidence>
<keyword evidence="3" id="KW-1185">Reference proteome</keyword>
<evidence type="ECO:0000313" key="3">
    <source>
        <dbReference type="Proteomes" id="UP000315783"/>
    </source>
</evidence>
<organism evidence="2 3">
    <name type="scientific">Cordyceps javanica</name>
    <dbReference type="NCBI Taxonomy" id="43265"/>
    <lineage>
        <taxon>Eukaryota</taxon>
        <taxon>Fungi</taxon>
        <taxon>Dikarya</taxon>
        <taxon>Ascomycota</taxon>
        <taxon>Pezizomycotina</taxon>
        <taxon>Sordariomycetes</taxon>
        <taxon>Hypocreomycetidae</taxon>
        <taxon>Hypocreales</taxon>
        <taxon>Cordycipitaceae</taxon>
        <taxon>Cordyceps</taxon>
    </lineage>
</organism>
<dbReference type="Proteomes" id="UP000315783">
    <property type="component" value="Unassembled WGS sequence"/>
</dbReference>
<name>A0A545UQC0_9HYPO</name>
<proteinExistence type="predicted"/>
<gene>
    <name evidence="2" type="ORF">IF1G_09727</name>
</gene>
<reference evidence="2 3" key="1">
    <citation type="journal article" date="2019" name="Appl. Microbiol. Biotechnol.">
        <title>Genome sequence of Isaria javanica and comparative genome analysis insights into family S53 peptidase evolution in fungal entomopathogens.</title>
        <authorList>
            <person name="Lin R."/>
            <person name="Zhang X."/>
            <person name="Xin B."/>
            <person name="Zou M."/>
            <person name="Gao Y."/>
            <person name="Qin F."/>
            <person name="Hu Q."/>
            <person name="Xie B."/>
            <person name="Cheng X."/>
        </authorList>
    </citation>
    <scope>NUCLEOTIDE SEQUENCE [LARGE SCALE GENOMIC DNA]</scope>
    <source>
        <strain evidence="2 3">IJ1G</strain>
    </source>
</reference>
<keyword evidence="1" id="KW-1133">Transmembrane helix</keyword>
<comment type="caution">
    <text evidence="2">The sequence shown here is derived from an EMBL/GenBank/DDBJ whole genome shotgun (WGS) entry which is preliminary data.</text>
</comment>
<feature type="transmembrane region" description="Helical" evidence="1">
    <location>
        <begin position="51"/>
        <end position="72"/>
    </location>
</feature>